<dbReference type="Proteomes" id="UP000001067">
    <property type="component" value="Unassembled WGS sequence"/>
</dbReference>
<feature type="coiled-coil region" evidence="1">
    <location>
        <begin position="107"/>
        <end position="135"/>
    </location>
</feature>
<protein>
    <submittedName>
        <fullName evidence="3">Uncharacterized protein</fullName>
    </submittedName>
</protein>
<keyword evidence="4" id="KW-1185">Reference proteome</keyword>
<sequence>MAVRPVWNDSFGASNNHEPDVFRNRHGICSSAGASSITRGVVPTVYEHRCTQTEGFQYEGRLPATFHKDNQEEIGSLTRIQAQKKAQAVAATKAQGEALAEAILREQSDTNQMRARLQEQAKKKKKEQLYRLQRQQPQNDYIHGRLLEEQEKLFYLEKYDLIFGAASHGKSAKTTKPDRVVKGTPIRATLPEGPTDPRPMPQTSSPKTEALPDLIVRPKLRTAERTPECLPTHKAVESTIEATPERIAFIGLEAIEEILKADIDYICKFRLLHTRDKTAGKTPEPIPTRKAPRPGVNPVIVPSGYGMTTMTISQPHIPKASEEKRSGGQWPKWTEGHDFPGDFESLSLVSDINEDWEEVEGELKEWEMLEM</sequence>
<name>E3S3I8_PYRTT</name>
<organism evidence="4">
    <name type="scientific">Pyrenophora teres f. teres (strain 0-1)</name>
    <name type="common">Barley net blotch fungus</name>
    <name type="synonym">Drechslera teres f. teres</name>
    <dbReference type="NCBI Taxonomy" id="861557"/>
    <lineage>
        <taxon>Eukaryota</taxon>
        <taxon>Fungi</taxon>
        <taxon>Dikarya</taxon>
        <taxon>Ascomycota</taxon>
        <taxon>Pezizomycotina</taxon>
        <taxon>Dothideomycetes</taxon>
        <taxon>Pleosporomycetidae</taxon>
        <taxon>Pleosporales</taxon>
        <taxon>Pleosporineae</taxon>
        <taxon>Pleosporaceae</taxon>
        <taxon>Pyrenophora</taxon>
    </lineage>
</organism>
<keyword evidence="1" id="KW-0175">Coiled coil</keyword>
<dbReference type="AlphaFoldDB" id="E3S3I8"/>
<feature type="region of interest" description="Disordered" evidence="2">
    <location>
        <begin position="185"/>
        <end position="208"/>
    </location>
</feature>
<evidence type="ECO:0000313" key="3">
    <source>
        <dbReference type="EMBL" id="EFQ87467.1"/>
    </source>
</evidence>
<evidence type="ECO:0000313" key="4">
    <source>
        <dbReference type="Proteomes" id="UP000001067"/>
    </source>
</evidence>
<evidence type="ECO:0000256" key="2">
    <source>
        <dbReference type="SAM" id="MobiDB-lite"/>
    </source>
</evidence>
<evidence type="ECO:0000256" key="1">
    <source>
        <dbReference type="SAM" id="Coils"/>
    </source>
</evidence>
<dbReference type="KEGG" id="pte:PTT_17034"/>
<reference evidence="3 4" key="1">
    <citation type="journal article" date="2010" name="Genome Biol.">
        <title>A first genome assembly of the barley fungal pathogen Pyrenophora teres f. teres.</title>
        <authorList>
            <person name="Ellwood S.R."/>
            <person name="Liu Z."/>
            <person name="Syme R.A."/>
            <person name="Lai Z."/>
            <person name="Hane J.K."/>
            <person name="Keiper F."/>
            <person name="Moffat C.S."/>
            <person name="Oliver R.P."/>
            <person name="Friesen T.L."/>
        </authorList>
    </citation>
    <scope>NUCLEOTIDE SEQUENCE [LARGE SCALE GENOMIC DNA]</scope>
    <source>
        <strain evidence="3 4">0-1</strain>
    </source>
</reference>
<proteinExistence type="predicted"/>
<dbReference type="HOGENOM" id="CLU_746274_0_0_1"/>
<gene>
    <name evidence="3" type="ORF">PTT_17034</name>
</gene>
<accession>E3S3I8</accession>
<dbReference type="EMBL" id="GL536989">
    <property type="protein sequence ID" value="EFQ87467.1"/>
    <property type="molecule type" value="Genomic_DNA"/>
</dbReference>
<dbReference type="OrthoDB" id="10502350at2759"/>